<dbReference type="Gramene" id="LPERR04G18640.1">
    <property type="protein sequence ID" value="LPERR04G18640.1"/>
    <property type="gene ID" value="LPERR04G18640"/>
</dbReference>
<reference evidence="1 2" key="1">
    <citation type="submission" date="2012-08" db="EMBL/GenBank/DDBJ databases">
        <title>Oryza genome evolution.</title>
        <authorList>
            <person name="Wing R.A."/>
        </authorList>
    </citation>
    <scope>NUCLEOTIDE SEQUENCE</scope>
</reference>
<dbReference type="HOGENOM" id="CLU_1698056_0_0_1"/>
<evidence type="ECO:0000313" key="1">
    <source>
        <dbReference type="EnsemblPlants" id="LPERR04G18640.1"/>
    </source>
</evidence>
<keyword evidence="2" id="KW-1185">Reference proteome</keyword>
<organism evidence="1 2">
    <name type="scientific">Leersia perrieri</name>
    <dbReference type="NCBI Taxonomy" id="77586"/>
    <lineage>
        <taxon>Eukaryota</taxon>
        <taxon>Viridiplantae</taxon>
        <taxon>Streptophyta</taxon>
        <taxon>Embryophyta</taxon>
        <taxon>Tracheophyta</taxon>
        <taxon>Spermatophyta</taxon>
        <taxon>Magnoliopsida</taxon>
        <taxon>Liliopsida</taxon>
        <taxon>Poales</taxon>
        <taxon>Poaceae</taxon>
        <taxon>BOP clade</taxon>
        <taxon>Oryzoideae</taxon>
        <taxon>Oryzeae</taxon>
        <taxon>Oryzinae</taxon>
        <taxon>Leersia</taxon>
    </lineage>
</organism>
<accession>A0A0D9W8K4</accession>
<dbReference type="PANTHER" id="PTHR35166">
    <property type="entry name" value="OS05G0193700 PROTEIN-RELATED"/>
    <property type="match status" value="1"/>
</dbReference>
<dbReference type="AlphaFoldDB" id="A0A0D9W8K4"/>
<dbReference type="PANTHER" id="PTHR35166:SF15">
    <property type="entry name" value="OS05G0193700 PROTEIN"/>
    <property type="match status" value="1"/>
</dbReference>
<evidence type="ECO:0000313" key="2">
    <source>
        <dbReference type="Proteomes" id="UP000032180"/>
    </source>
</evidence>
<sequence>MAAIEETAAAACSNEDLKCFDEELDEEYLIARCARMRLSQQNIDWILARSELCTDDAPNIWMYIPFNDDHAAGEPLPDIYHDNPEALFSYINDLCMSIWDRFRDFQSWVRAEFDSNGFVDVCYDYQDFEQRQHRKQKSAKAMAELLADILETGGK</sequence>
<protein>
    <submittedName>
        <fullName evidence="1">Uncharacterized protein</fullName>
    </submittedName>
</protein>
<name>A0A0D9W8K4_9ORYZ</name>
<reference evidence="2" key="2">
    <citation type="submission" date="2013-12" db="EMBL/GenBank/DDBJ databases">
        <authorList>
            <person name="Yu Y."/>
            <person name="Lee S."/>
            <person name="de Baynast K."/>
            <person name="Wissotski M."/>
            <person name="Liu L."/>
            <person name="Talag J."/>
            <person name="Goicoechea J."/>
            <person name="Angelova A."/>
            <person name="Jetty R."/>
            <person name="Kudrna D."/>
            <person name="Golser W."/>
            <person name="Rivera L."/>
            <person name="Zhang J."/>
            <person name="Wing R."/>
        </authorList>
    </citation>
    <scope>NUCLEOTIDE SEQUENCE</scope>
</reference>
<proteinExistence type="predicted"/>
<dbReference type="EnsemblPlants" id="LPERR04G18640.1">
    <property type="protein sequence ID" value="LPERR04G18640.1"/>
    <property type="gene ID" value="LPERR04G18640"/>
</dbReference>
<reference evidence="1" key="3">
    <citation type="submission" date="2015-04" db="UniProtKB">
        <authorList>
            <consortium name="EnsemblPlants"/>
        </authorList>
    </citation>
    <scope>IDENTIFICATION</scope>
</reference>
<dbReference type="Proteomes" id="UP000032180">
    <property type="component" value="Chromosome 4"/>
</dbReference>